<evidence type="ECO:0000313" key="2">
    <source>
        <dbReference type="Proteomes" id="UP001232063"/>
    </source>
</evidence>
<keyword evidence="2" id="KW-1185">Reference proteome</keyword>
<organism evidence="1 2">
    <name type="scientific">Xanthocytophaga agilis</name>
    <dbReference type="NCBI Taxonomy" id="3048010"/>
    <lineage>
        <taxon>Bacteria</taxon>
        <taxon>Pseudomonadati</taxon>
        <taxon>Bacteroidota</taxon>
        <taxon>Cytophagia</taxon>
        <taxon>Cytophagales</taxon>
        <taxon>Rhodocytophagaceae</taxon>
        <taxon>Xanthocytophaga</taxon>
    </lineage>
</organism>
<dbReference type="RefSeq" id="WP_314511759.1">
    <property type="nucleotide sequence ID" value="NZ_JASJOU010000004.1"/>
</dbReference>
<dbReference type="Proteomes" id="UP001232063">
    <property type="component" value="Unassembled WGS sequence"/>
</dbReference>
<protein>
    <submittedName>
        <fullName evidence="1">Uncharacterized protein</fullName>
    </submittedName>
</protein>
<evidence type="ECO:0000313" key="1">
    <source>
        <dbReference type="EMBL" id="MDJ1501991.1"/>
    </source>
</evidence>
<accession>A0AAE3UF35</accession>
<dbReference type="AlphaFoldDB" id="A0AAE3UF35"/>
<gene>
    <name evidence="1" type="ORF">QNI22_15090</name>
</gene>
<name>A0AAE3UF35_9BACT</name>
<sequence length="65" mass="7246">MGSIRNSCLINLSIRVWNQGDLPIAPTFYASNALLLVKSTLSHAFRTHESDFKAKSHSVLTARIF</sequence>
<reference evidence="1" key="1">
    <citation type="submission" date="2023-05" db="EMBL/GenBank/DDBJ databases">
        <authorList>
            <person name="Zhang X."/>
        </authorList>
    </citation>
    <scope>NUCLEOTIDE SEQUENCE</scope>
    <source>
        <strain evidence="1">BD1B2-1</strain>
    </source>
</reference>
<proteinExistence type="predicted"/>
<dbReference type="EMBL" id="JASJOU010000004">
    <property type="protein sequence ID" value="MDJ1501991.1"/>
    <property type="molecule type" value="Genomic_DNA"/>
</dbReference>
<comment type="caution">
    <text evidence="1">The sequence shown here is derived from an EMBL/GenBank/DDBJ whole genome shotgun (WGS) entry which is preliminary data.</text>
</comment>